<feature type="signal peptide" evidence="1">
    <location>
        <begin position="1"/>
        <end position="25"/>
    </location>
</feature>
<protein>
    <submittedName>
        <fullName evidence="2">Uncharacterized protein</fullName>
    </submittedName>
</protein>
<dbReference type="EMBL" id="JBHTJH010000004">
    <property type="protein sequence ID" value="MFD0862084.1"/>
    <property type="molecule type" value="Genomic_DNA"/>
</dbReference>
<evidence type="ECO:0000313" key="2">
    <source>
        <dbReference type="EMBL" id="MFD0862084.1"/>
    </source>
</evidence>
<proteinExistence type="predicted"/>
<keyword evidence="1" id="KW-0732">Signal</keyword>
<keyword evidence="3" id="KW-1185">Reference proteome</keyword>
<evidence type="ECO:0000256" key="1">
    <source>
        <dbReference type="SAM" id="SignalP"/>
    </source>
</evidence>
<sequence>MKTSEIKLFCLSILTVLLSTASINANDHEQVAQPESLDMIAEKVPLTAENIFHLDVEVYDNLDAKTFTAALMTFSCYRWVWKRVWIWDGWRPRRVWKWVRVPCAEGPGTTIPPH</sequence>
<dbReference type="RefSeq" id="WP_386406327.1">
    <property type="nucleotide sequence ID" value="NZ_JBHTJH010000004.1"/>
</dbReference>
<comment type="caution">
    <text evidence="2">The sequence shown here is derived from an EMBL/GenBank/DDBJ whole genome shotgun (WGS) entry which is preliminary data.</text>
</comment>
<organism evidence="2 3">
    <name type="scientific">Sungkyunkwania multivorans</name>
    <dbReference type="NCBI Taxonomy" id="1173618"/>
    <lineage>
        <taxon>Bacteria</taxon>
        <taxon>Pseudomonadati</taxon>
        <taxon>Bacteroidota</taxon>
        <taxon>Flavobacteriia</taxon>
        <taxon>Flavobacteriales</taxon>
        <taxon>Flavobacteriaceae</taxon>
        <taxon>Sungkyunkwania</taxon>
    </lineage>
</organism>
<name>A0ABW3CZ23_9FLAO</name>
<reference evidence="3" key="1">
    <citation type="journal article" date="2019" name="Int. J. Syst. Evol. Microbiol.">
        <title>The Global Catalogue of Microorganisms (GCM) 10K type strain sequencing project: providing services to taxonomists for standard genome sequencing and annotation.</title>
        <authorList>
            <consortium name="The Broad Institute Genomics Platform"/>
            <consortium name="The Broad Institute Genome Sequencing Center for Infectious Disease"/>
            <person name="Wu L."/>
            <person name="Ma J."/>
        </authorList>
    </citation>
    <scope>NUCLEOTIDE SEQUENCE [LARGE SCALE GENOMIC DNA]</scope>
    <source>
        <strain evidence="3">CCUG 62952</strain>
    </source>
</reference>
<evidence type="ECO:0000313" key="3">
    <source>
        <dbReference type="Proteomes" id="UP001596978"/>
    </source>
</evidence>
<accession>A0ABW3CZ23</accession>
<gene>
    <name evidence="2" type="ORF">ACFQ1M_07680</name>
</gene>
<feature type="chain" id="PRO_5046046956" evidence="1">
    <location>
        <begin position="26"/>
        <end position="114"/>
    </location>
</feature>
<dbReference type="Proteomes" id="UP001596978">
    <property type="component" value="Unassembled WGS sequence"/>
</dbReference>